<name>A0A0K8P467_PISS1</name>
<organism evidence="1 2">
    <name type="scientific">Piscinibacter sakaiensis</name>
    <name type="common">Ideonella sakaiensis</name>
    <dbReference type="NCBI Taxonomy" id="1547922"/>
    <lineage>
        <taxon>Bacteria</taxon>
        <taxon>Pseudomonadati</taxon>
        <taxon>Pseudomonadota</taxon>
        <taxon>Betaproteobacteria</taxon>
        <taxon>Burkholderiales</taxon>
        <taxon>Sphaerotilaceae</taxon>
        <taxon>Piscinibacter</taxon>
    </lineage>
</organism>
<reference evidence="2" key="1">
    <citation type="submission" date="2015-07" db="EMBL/GenBank/DDBJ databases">
        <title>Discovery of a poly(ethylene terephthalate assimilation.</title>
        <authorList>
            <person name="Yoshida S."/>
            <person name="Hiraga K."/>
            <person name="Takehana T."/>
            <person name="Taniguchi I."/>
            <person name="Yamaji H."/>
            <person name="Maeda Y."/>
            <person name="Toyohara K."/>
            <person name="Miyamoto K."/>
            <person name="Kimura Y."/>
            <person name="Oda K."/>
        </authorList>
    </citation>
    <scope>NUCLEOTIDE SEQUENCE [LARGE SCALE GENOMIC DNA]</scope>
    <source>
        <strain evidence="2">NBRC 110686 / TISTR 2288 / 201-F6</strain>
    </source>
</reference>
<dbReference type="EMBL" id="BBYR01000045">
    <property type="protein sequence ID" value="GAP37344.1"/>
    <property type="molecule type" value="Genomic_DNA"/>
</dbReference>
<dbReference type="STRING" id="1547922.ISF6_3199"/>
<sequence length="110" mass="12258">MRRLIRADGTSQDLPQPISIAEINRLIGAQVTDTVNLRHLGQPLHVMVVDDLGYETEQVEPIPGQIELRPIRARKPVNEEATRLYLANCRPGTTHQIVGDVVVVPDEDFA</sequence>
<protein>
    <submittedName>
        <fullName evidence="1">Uncharacterized protein</fullName>
    </submittedName>
</protein>
<evidence type="ECO:0000313" key="1">
    <source>
        <dbReference type="EMBL" id="GAP37344.1"/>
    </source>
</evidence>
<reference evidence="1 2" key="2">
    <citation type="journal article" date="2016" name="Science">
        <title>A bacterium that degrades and assimilates poly(ethylene terephthalate).</title>
        <authorList>
            <person name="Yoshida S."/>
            <person name="Hiraga K."/>
            <person name="Takehana T."/>
            <person name="Taniguchi I."/>
            <person name="Yamaji H."/>
            <person name="Maeda Y."/>
            <person name="Toyohara K."/>
            <person name="Miyamoto K."/>
            <person name="Kimura Y."/>
            <person name="Oda K."/>
        </authorList>
    </citation>
    <scope>NUCLEOTIDE SEQUENCE [LARGE SCALE GENOMIC DNA]</scope>
    <source>
        <strain evidence="2">NBRC 110686 / TISTR 2288 / 201-F6</strain>
    </source>
</reference>
<comment type="caution">
    <text evidence="1">The sequence shown here is derived from an EMBL/GenBank/DDBJ whole genome shotgun (WGS) entry which is preliminary data.</text>
</comment>
<dbReference type="OrthoDB" id="8656862at2"/>
<accession>A0A0K8P467</accession>
<dbReference type="Proteomes" id="UP000037660">
    <property type="component" value="Unassembled WGS sequence"/>
</dbReference>
<dbReference type="RefSeq" id="WP_054021279.1">
    <property type="nucleotide sequence ID" value="NZ_BBYR01000045.1"/>
</dbReference>
<proteinExistence type="predicted"/>
<keyword evidence="2" id="KW-1185">Reference proteome</keyword>
<dbReference type="AlphaFoldDB" id="A0A0K8P467"/>
<evidence type="ECO:0000313" key="2">
    <source>
        <dbReference type="Proteomes" id="UP000037660"/>
    </source>
</evidence>
<gene>
    <name evidence="1" type="ORF">ISF6_3199</name>
</gene>